<proteinExistence type="predicted"/>
<dbReference type="HOGENOM" id="CLU_2655755_0_0_1"/>
<evidence type="ECO:0000256" key="1">
    <source>
        <dbReference type="SAM" id="MobiDB-lite"/>
    </source>
</evidence>
<evidence type="ECO:0000313" key="3">
    <source>
        <dbReference type="Proteomes" id="UP000022910"/>
    </source>
</evidence>
<comment type="caution">
    <text evidence="2">The sequence shown here is derived from an EMBL/GenBank/DDBJ whole genome shotgun (WGS) entry which is preliminary data.</text>
</comment>
<accession>A0A015NH87</accession>
<name>A0A015NH87_RHIIW</name>
<protein>
    <submittedName>
        <fullName evidence="2">Uncharacterized protein</fullName>
    </submittedName>
</protein>
<dbReference type="AlphaFoldDB" id="A0A015NH87"/>
<evidence type="ECO:0000313" key="2">
    <source>
        <dbReference type="EMBL" id="EXX78768.1"/>
    </source>
</evidence>
<gene>
    <name evidence="2" type="ORF">RirG_012160</name>
</gene>
<feature type="compositionally biased region" description="Basic and acidic residues" evidence="1">
    <location>
        <begin position="58"/>
        <end position="76"/>
    </location>
</feature>
<organism evidence="2 3">
    <name type="scientific">Rhizophagus irregularis (strain DAOM 197198w)</name>
    <name type="common">Glomus intraradices</name>
    <dbReference type="NCBI Taxonomy" id="1432141"/>
    <lineage>
        <taxon>Eukaryota</taxon>
        <taxon>Fungi</taxon>
        <taxon>Fungi incertae sedis</taxon>
        <taxon>Mucoromycota</taxon>
        <taxon>Glomeromycotina</taxon>
        <taxon>Glomeromycetes</taxon>
        <taxon>Glomerales</taxon>
        <taxon>Glomeraceae</taxon>
        <taxon>Rhizophagus</taxon>
    </lineage>
</organism>
<dbReference type="EMBL" id="JEMT01008440">
    <property type="protein sequence ID" value="EXX78768.1"/>
    <property type="molecule type" value="Genomic_DNA"/>
</dbReference>
<reference evidence="2 3" key="1">
    <citation type="submission" date="2014-02" db="EMBL/GenBank/DDBJ databases">
        <title>Single nucleus genome sequencing reveals high similarity among nuclei of an endomycorrhizal fungus.</title>
        <authorList>
            <person name="Lin K."/>
            <person name="Geurts R."/>
            <person name="Zhang Z."/>
            <person name="Limpens E."/>
            <person name="Saunders D.G."/>
            <person name="Mu D."/>
            <person name="Pang E."/>
            <person name="Cao H."/>
            <person name="Cha H."/>
            <person name="Lin T."/>
            <person name="Zhou Q."/>
            <person name="Shang Y."/>
            <person name="Li Y."/>
            <person name="Ivanov S."/>
            <person name="Sharma T."/>
            <person name="Velzen R.V."/>
            <person name="Ruijter N.D."/>
            <person name="Aanen D.K."/>
            <person name="Win J."/>
            <person name="Kamoun S."/>
            <person name="Bisseling T."/>
            <person name="Huang S."/>
        </authorList>
    </citation>
    <scope>NUCLEOTIDE SEQUENCE [LARGE SCALE GENOMIC DNA]</scope>
    <source>
        <strain evidence="3">DAOM197198w</strain>
    </source>
</reference>
<dbReference type="Proteomes" id="UP000022910">
    <property type="component" value="Unassembled WGS sequence"/>
</dbReference>
<keyword evidence="3" id="KW-1185">Reference proteome</keyword>
<feature type="region of interest" description="Disordered" evidence="1">
    <location>
        <begin position="46"/>
        <end position="76"/>
    </location>
</feature>
<sequence>MADVPALLDGRQNAPSLRAFLPAAHALPVVCCPTCRQAAGRIPRSSQYYRISGGRGDAAARDDDVHREKRSGPDRA</sequence>